<accession>A0ABS2UBA1</accession>
<dbReference type="EMBL" id="JAFFPU010000036">
    <property type="protein sequence ID" value="MBM9577630.1"/>
    <property type="molecule type" value="Genomic_DNA"/>
</dbReference>
<dbReference type="InterPro" id="IPR048494">
    <property type="entry name" value="Dit-like_N"/>
</dbReference>
<evidence type="ECO:0000313" key="3">
    <source>
        <dbReference type="EMBL" id="MBM9577630.1"/>
    </source>
</evidence>
<proteinExistence type="predicted"/>
<comment type="caution">
    <text evidence="3">The sequence shown here is derived from an EMBL/GenBank/DDBJ whole genome shotgun (WGS) entry which is preliminary data.</text>
</comment>
<protein>
    <recommendedName>
        <fullName evidence="2">Dit-like phage tail protein N-terminal domain-containing protein</fullName>
    </recommendedName>
</protein>
<dbReference type="RefSeq" id="WP_205279754.1">
    <property type="nucleotide sequence ID" value="NZ_JAFFPU010000036.1"/>
</dbReference>
<evidence type="ECO:0000259" key="2">
    <source>
        <dbReference type="Pfam" id="PF21821"/>
    </source>
</evidence>
<dbReference type="Pfam" id="PF21821">
    <property type="entry name" value="Dit_like"/>
    <property type="match status" value="1"/>
</dbReference>
<sequence length="216" mass="23675">MGVLSKITGRDTVALTDGDDEVELNVSFDLQHAYPAEITQHPIEKEKGKTSVTDHVIPGQRGITLSALVTSSFSITSLTKMKVDDKLETLIRWQTNGTFLTMLGYTTGGIITKILSMLPSFFRYVPPDDPDKRYLGRSIDEIPNLLLGDITFSESKDTGDDVSINLSIYPVQIVEAKTRNLNAVKSGGKKPVKETEKSENPSPAKQKSFFKAAIPG</sequence>
<evidence type="ECO:0000313" key="4">
    <source>
        <dbReference type="Proteomes" id="UP000724686"/>
    </source>
</evidence>
<gene>
    <name evidence="3" type="ORF">JWG45_10745</name>
</gene>
<feature type="region of interest" description="Disordered" evidence="1">
    <location>
        <begin position="182"/>
        <end position="216"/>
    </location>
</feature>
<keyword evidence="4" id="KW-1185">Reference proteome</keyword>
<organism evidence="3 4">
    <name type="scientific">Leptospira ainlahdjerensis</name>
    <dbReference type="NCBI Taxonomy" id="2810033"/>
    <lineage>
        <taxon>Bacteria</taxon>
        <taxon>Pseudomonadati</taxon>
        <taxon>Spirochaetota</taxon>
        <taxon>Spirochaetia</taxon>
        <taxon>Leptospirales</taxon>
        <taxon>Leptospiraceae</taxon>
        <taxon>Leptospira</taxon>
    </lineage>
</organism>
<reference evidence="3 4" key="1">
    <citation type="submission" date="2021-02" db="EMBL/GenBank/DDBJ databases">
        <title>Leptospira ainlahdjerensis sp. nov., Leptospira ainazelensis sp. nov., Leptospira abararensis sp. nov. and Leptospira chreensis sp. nov., four new species isolated from water sources in Algeria.</title>
        <authorList>
            <person name="Amara Korba A."/>
            <person name="Kainiu M."/>
            <person name="Vincent A.T."/>
            <person name="Mariet J.-F."/>
            <person name="Veyrier F.J."/>
            <person name="Goarant C."/>
            <person name="Picardeau M."/>
        </authorList>
    </citation>
    <scope>NUCLEOTIDE SEQUENCE [LARGE SCALE GENOMIC DNA]</scope>
    <source>
        <strain evidence="3 4">201903070</strain>
    </source>
</reference>
<evidence type="ECO:0000256" key="1">
    <source>
        <dbReference type="SAM" id="MobiDB-lite"/>
    </source>
</evidence>
<name>A0ABS2UBA1_9LEPT</name>
<dbReference type="Proteomes" id="UP000724686">
    <property type="component" value="Unassembled WGS sequence"/>
</dbReference>
<feature type="domain" description="Dit-like phage tail protein N-terminal" evidence="2">
    <location>
        <begin position="30"/>
        <end position="112"/>
    </location>
</feature>